<evidence type="ECO:0000313" key="9">
    <source>
        <dbReference type="EMBL" id="KAF9739665.1"/>
    </source>
</evidence>
<dbReference type="GO" id="GO:0022857">
    <property type="term" value="F:transmembrane transporter activity"/>
    <property type="evidence" value="ECO:0007669"/>
    <property type="project" value="InterPro"/>
</dbReference>
<feature type="transmembrane region" description="Helical" evidence="7">
    <location>
        <begin position="365"/>
        <end position="386"/>
    </location>
</feature>
<comment type="subcellular location">
    <subcellularLocation>
        <location evidence="1">Membrane</location>
        <topology evidence="1">Multi-pass membrane protein</topology>
    </subcellularLocation>
</comment>
<feature type="transmembrane region" description="Helical" evidence="7">
    <location>
        <begin position="449"/>
        <end position="475"/>
    </location>
</feature>
<feature type="domain" description="Major facilitator superfamily (MFS) profile" evidence="8">
    <location>
        <begin position="59"/>
        <end position="571"/>
    </location>
</feature>
<evidence type="ECO:0000256" key="5">
    <source>
        <dbReference type="ARBA" id="ARBA00023136"/>
    </source>
</evidence>
<evidence type="ECO:0000256" key="6">
    <source>
        <dbReference type="SAM" id="MobiDB-lite"/>
    </source>
</evidence>
<feature type="compositionally biased region" description="Basic and acidic residues" evidence="6">
    <location>
        <begin position="12"/>
        <end position="25"/>
    </location>
</feature>
<feature type="transmembrane region" description="Helical" evidence="7">
    <location>
        <begin position="285"/>
        <end position="304"/>
    </location>
</feature>
<evidence type="ECO:0000313" key="10">
    <source>
        <dbReference type="Proteomes" id="UP000756921"/>
    </source>
</evidence>
<dbReference type="Pfam" id="PF06609">
    <property type="entry name" value="TRI12"/>
    <property type="match status" value="1"/>
</dbReference>
<feature type="transmembrane region" description="Helical" evidence="7">
    <location>
        <begin position="417"/>
        <end position="437"/>
    </location>
</feature>
<feature type="transmembrane region" description="Helical" evidence="7">
    <location>
        <begin position="325"/>
        <end position="345"/>
    </location>
</feature>
<feature type="region of interest" description="Disordered" evidence="6">
    <location>
        <begin position="1149"/>
        <end position="1180"/>
    </location>
</feature>
<protein>
    <submittedName>
        <fullName evidence="9">Trichothecene efflux pump</fullName>
    </submittedName>
</protein>
<dbReference type="GO" id="GO:0005886">
    <property type="term" value="C:plasma membrane"/>
    <property type="evidence" value="ECO:0007669"/>
    <property type="project" value="TreeGrafter"/>
</dbReference>
<feature type="transmembrane region" description="Helical" evidence="7">
    <location>
        <begin position="96"/>
        <end position="114"/>
    </location>
</feature>
<feature type="transmembrane region" description="Helical" evidence="7">
    <location>
        <begin position="393"/>
        <end position="411"/>
    </location>
</feature>
<feature type="compositionally biased region" description="Low complexity" evidence="6">
    <location>
        <begin position="1395"/>
        <end position="1416"/>
    </location>
</feature>
<evidence type="ECO:0000256" key="1">
    <source>
        <dbReference type="ARBA" id="ARBA00004141"/>
    </source>
</evidence>
<dbReference type="Gene3D" id="1.20.1250.20">
    <property type="entry name" value="MFS general substrate transporter like domains"/>
    <property type="match status" value="1"/>
</dbReference>
<feature type="transmembrane region" description="Helical" evidence="7">
    <location>
        <begin position="126"/>
        <end position="144"/>
    </location>
</feature>
<dbReference type="InterPro" id="IPR036259">
    <property type="entry name" value="MFS_trans_sf"/>
</dbReference>
<keyword evidence="10" id="KW-1185">Reference proteome</keyword>
<proteinExistence type="predicted"/>
<gene>
    <name evidence="9" type="ORF">PMIN01_02299</name>
</gene>
<evidence type="ECO:0000256" key="3">
    <source>
        <dbReference type="ARBA" id="ARBA00022692"/>
    </source>
</evidence>
<evidence type="ECO:0000256" key="7">
    <source>
        <dbReference type="SAM" id="Phobius"/>
    </source>
</evidence>
<keyword evidence="4 7" id="KW-1133">Transmembrane helix</keyword>
<dbReference type="InterPro" id="IPR020846">
    <property type="entry name" value="MFS_dom"/>
</dbReference>
<feature type="region of interest" description="Disordered" evidence="6">
    <location>
        <begin position="1"/>
        <end position="25"/>
    </location>
</feature>
<feature type="transmembrane region" description="Helical" evidence="7">
    <location>
        <begin position="54"/>
        <end position="84"/>
    </location>
</feature>
<organism evidence="9 10">
    <name type="scientific">Paraphaeosphaeria minitans</name>
    <dbReference type="NCBI Taxonomy" id="565426"/>
    <lineage>
        <taxon>Eukaryota</taxon>
        <taxon>Fungi</taxon>
        <taxon>Dikarya</taxon>
        <taxon>Ascomycota</taxon>
        <taxon>Pezizomycotina</taxon>
        <taxon>Dothideomycetes</taxon>
        <taxon>Pleosporomycetidae</taxon>
        <taxon>Pleosporales</taxon>
        <taxon>Massarineae</taxon>
        <taxon>Didymosphaeriaceae</taxon>
        <taxon>Paraphaeosphaeria</taxon>
    </lineage>
</organism>
<dbReference type="SUPFAM" id="SSF103473">
    <property type="entry name" value="MFS general substrate transporter"/>
    <property type="match status" value="1"/>
</dbReference>
<feature type="region of interest" description="Disordered" evidence="6">
    <location>
        <begin position="1293"/>
        <end position="1319"/>
    </location>
</feature>
<keyword evidence="2" id="KW-0813">Transport</keyword>
<feature type="compositionally biased region" description="Low complexity" evidence="6">
    <location>
        <begin position="1170"/>
        <end position="1180"/>
    </location>
</feature>
<dbReference type="EMBL" id="WJXW01000002">
    <property type="protein sequence ID" value="KAF9739665.1"/>
    <property type="molecule type" value="Genomic_DNA"/>
</dbReference>
<feature type="transmembrane region" description="Helical" evidence="7">
    <location>
        <begin position="256"/>
        <end position="273"/>
    </location>
</feature>
<feature type="transmembrane region" description="Helical" evidence="7">
    <location>
        <begin position="151"/>
        <end position="172"/>
    </location>
</feature>
<evidence type="ECO:0000259" key="8">
    <source>
        <dbReference type="PROSITE" id="PS50850"/>
    </source>
</evidence>
<evidence type="ECO:0000256" key="4">
    <source>
        <dbReference type="ARBA" id="ARBA00022989"/>
    </source>
</evidence>
<keyword evidence="5 7" id="KW-0472">Membrane</keyword>
<sequence length="1432" mass="156004">MGSNGTEVEEADIPRHESKNELKTTHQQEFDIPAGYEDPHKAALEDNPEHAQKLAWPVILSALFLGTSFTGPIMFGFILVTPILVQLSQRLGGADIDFWIPSGWGAAAAVGFSVAGKISDIFGRRIVILFGQVLTVVGGIVCCTSNTMNQLIAGEVILGASIGTVSVAYAGISEILPNKYRGIGLAWTEFNLASWAVPSTLLANAMVSNASWRIMFYLCIGYGAFSFIGTLFVYFPPSHPRPDRKTKWQQFKELDFVATFLFTTGLMVFLYGLNSGGNTYDWGHVGTVAPLVLGLLTFLSAFVYDALVPAGPLFPWYLFRNFRDFSALVVLVFVAGMVFFAASALNAQTILYLHTPDPIKIGVYSLPSGFGQLIGGCLVPALVHYIQHVHYRLTFAVFMQTLFFGLAALITPTNINWLMAVQFLAMFPFGWITLNCYTTASLNVPQRDLGVAIGLIGTFRSVGGSIGSVIFSSIFDQIAEKEVAKRIAATATAGGVASSSLDDLIEAVTLTLLGVSGEAATLSNVPTEIIESSVRAARYAYAYAFRITWLASIPFGVVALIAAVAVRDPSKYFTNHVEVHLEKKGGVIPCKQASPSDENLVSTKISITQPDGIEQYYVRRAAPPGEKILSSKVSIAQPSREVHEDYVEDDPKMTAKINARMCPICKVQVFGTCGLPYYERPAHFNSCWTDLVTAAVRRDTLATDSPQMPEPALPPPTPSLSKSIPLLTPGANMLEPSCLTCARDLSTYSDMDALHHRAICFSSQLQKTCPICYGELSAADGFLAGSLLHLQRCQRGNQNSYSFIESDDFEALYVSLCGRTEITHKFQKRIEGGSQRSSTRFRSKIQRKHNHPDFIYRCEESALRNCVNADGEEVEGWRTAGDVGKAAKNIFPVVKEEFDPFIIMEGPQTQSFYPPTRIVNSSNSTSDTLSEPVVQALAPAQDPSKTSSIDTTLLHELPETGAQSTSEMQLHRLSNTTYTIPMPAADLPQVQKCIFCLTDPQGTHKRFDKIAKVDRIKCDRTNHDIFTCGRCTANYHPVTEATFATEAHALPRIILTSPDSQHSSILESFTPEKKALYPAPKRRGHANWIGYKWMPNIKELKTEKAKQITRARNRALRRESQMYGGVQLLAMGTLASTAVAFFPPPKKTATNASNPAHPVAQATTPAPLAGNGSSSTSSGSLSSFNMAWSNAITSQGQEIAPSNLSFADVSRKGGGKQNDNKKDSKAQKFRLNPLMSEMASQMRGYSRKKKEAQNDYKAQEARRTSPPVTDWEDHVRSFGHRFLRMLENFHLSKTSPKGASSGGSAQKAPADNPAAPPKTASLPVDFSSVVADPKLKLALDTALPGAVRSMHPLGKASYLDLANGSASHRPFLSPSVYNISFTVPSELCDDEERSSPFSRPPSSAWSDTSSTSTDSSCMPETDTGEGWEALSL</sequence>
<dbReference type="Proteomes" id="UP000756921">
    <property type="component" value="Unassembled WGS sequence"/>
</dbReference>
<evidence type="ECO:0000256" key="2">
    <source>
        <dbReference type="ARBA" id="ARBA00022448"/>
    </source>
</evidence>
<keyword evidence="3 7" id="KW-0812">Transmembrane</keyword>
<feature type="compositionally biased region" description="Basic and acidic residues" evidence="6">
    <location>
        <begin position="1251"/>
        <end position="1263"/>
    </location>
</feature>
<dbReference type="OrthoDB" id="4139357at2759"/>
<feature type="transmembrane region" description="Helical" evidence="7">
    <location>
        <begin position="214"/>
        <end position="235"/>
    </location>
</feature>
<dbReference type="PANTHER" id="PTHR23501:SF109">
    <property type="entry name" value="MAJOR FACILITATOR SUPERFAMILY (MFS) PROFILE DOMAIN-CONTAINING PROTEIN-RELATED"/>
    <property type="match status" value="1"/>
</dbReference>
<dbReference type="PANTHER" id="PTHR23501">
    <property type="entry name" value="MAJOR FACILITATOR SUPERFAMILY"/>
    <property type="match status" value="1"/>
</dbReference>
<accession>A0A9P6GR79</accession>
<feature type="compositionally biased region" description="Low complexity" evidence="6">
    <location>
        <begin position="1305"/>
        <end position="1319"/>
    </location>
</feature>
<dbReference type="InterPro" id="IPR005829">
    <property type="entry name" value="Sugar_transporter_CS"/>
</dbReference>
<feature type="compositionally biased region" description="Polar residues" evidence="6">
    <location>
        <begin position="1293"/>
        <end position="1304"/>
    </location>
</feature>
<feature type="transmembrane region" description="Helical" evidence="7">
    <location>
        <begin position="543"/>
        <end position="566"/>
    </location>
</feature>
<feature type="region of interest" description="Disordered" evidence="6">
    <location>
        <begin position="1388"/>
        <end position="1432"/>
    </location>
</feature>
<dbReference type="PROSITE" id="PS50850">
    <property type="entry name" value="MFS"/>
    <property type="match status" value="1"/>
</dbReference>
<feature type="region of interest" description="Disordered" evidence="6">
    <location>
        <begin position="1207"/>
        <end position="1272"/>
    </location>
</feature>
<dbReference type="InterPro" id="IPR010573">
    <property type="entry name" value="MFS_Str1/Tri12-like"/>
</dbReference>
<name>A0A9P6GR79_9PLEO</name>
<dbReference type="PROSITE" id="PS00216">
    <property type="entry name" value="SUGAR_TRANSPORT_1"/>
    <property type="match status" value="1"/>
</dbReference>
<reference evidence="9" key="1">
    <citation type="journal article" date="2020" name="Mol. Plant Microbe Interact.">
        <title>Genome Sequence of the Biocontrol Agent Coniothyrium minitans strain Conio (IMI 134523).</title>
        <authorList>
            <person name="Patel D."/>
            <person name="Shittu T.A."/>
            <person name="Baroncelli R."/>
            <person name="Muthumeenakshi S."/>
            <person name="Osborne T.H."/>
            <person name="Janganan T.K."/>
            <person name="Sreenivasaprasad S."/>
        </authorList>
    </citation>
    <scope>NUCLEOTIDE SEQUENCE</scope>
    <source>
        <strain evidence="9">Conio</strain>
    </source>
</reference>
<comment type="caution">
    <text evidence="9">The sequence shown here is derived from an EMBL/GenBank/DDBJ whole genome shotgun (WGS) entry which is preliminary data.</text>
</comment>